<sequence length="154" mass="16939">MGIEDEIRAARREREAREAEAQAWRSSPFDRRDPIVVACPQVIRATITESLPHLRFTRKVVIGTAPDGTTRVRTPGYQQVKKLFGGFRAVQQKPNANIAVVPVGSQGKDTPNLALWVLRDGRVAFAREEYDGTSEWAGSLSSTVVRAAIVALLA</sequence>
<evidence type="ECO:0000313" key="2">
    <source>
        <dbReference type="Proteomes" id="UP000321720"/>
    </source>
</evidence>
<gene>
    <name evidence="1" type="ORF">CCO02nite_13060</name>
</gene>
<comment type="caution">
    <text evidence="1">The sequence shown here is derived from an EMBL/GenBank/DDBJ whole genome shotgun (WGS) entry which is preliminary data.</text>
</comment>
<keyword evidence="2" id="KW-1185">Reference proteome</keyword>
<protein>
    <submittedName>
        <fullName evidence="1">Uncharacterized protein</fullName>
    </submittedName>
</protein>
<accession>A0A511J9J1</accession>
<name>A0A511J9J1_9CELL</name>
<dbReference type="AlphaFoldDB" id="A0A511J9J1"/>
<evidence type="ECO:0000313" key="1">
    <source>
        <dbReference type="EMBL" id="GEL94648.1"/>
    </source>
</evidence>
<dbReference type="RefSeq" id="WP_146842318.1">
    <property type="nucleotide sequence ID" value="NZ_BJWG01000004.1"/>
</dbReference>
<proteinExistence type="predicted"/>
<dbReference type="OrthoDB" id="9973994at2"/>
<reference evidence="1 2" key="1">
    <citation type="submission" date="2019-07" db="EMBL/GenBank/DDBJ databases">
        <title>Whole genome shotgun sequence of Cellulomonas composti NBRC 100758.</title>
        <authorList>
            <person name="Hosoyama A."/>
            <person name="Uohara A."/>
            <person name="Ohji S."/>
            <person name="Ichikawa N."/>
        </authorList>
    </citation>
    <scope>NUCLEOTIDE SEQUENCE [LARGE SCALE GENOMIC DNA]</scope>
    <source>
        <strain evidence="1 2">NBRC 100758</strain>
    </source>
</reference>
<dbReference type="Proteomes" id="UP000321720">
    <property type="component" value="Unassembled WGS sequence"/>
</dbReference>
<dbReference type="EMBL" id="BJWG01000004">
    <property type="protein sequence ID" value="GEL94648.1"/>
    <property type="molecule type" value="Genomic_DNA"/>
</dbReference>
<organism evidence="1 2">
    <name type="scientific">Cellulomonas composti</name>
    <dbReference type="NCBI Taxonomy" id="266130"/>
    <lineage>
        <taxon>Bacteria</taxon>
        <taxon>Bacillati</taxon>
        <taxon>Actinomycetota</taxon>
        <taxon>Actinomycetes</taxon>
        <taxon>Micrococcales</taxon>
        <taxon>Cellulomonadaceae</taxon>
        <taxon>Cellulomonas</taxon>
    </lineage>
</organism>